<dbReference type="FunFam" id="3.30.200.20:FF:000432">
    <property type="entry name" value="LRR receptor-like serine/threonine-protein kinase EFR"/>
    <property type="match status" value="1"/>
</dbReference>
<dbReference type="Gene3D" id="3.30.200.20">
    <property type="entry name" value="Phosphorylase Kinase, domain 1"/>
    <property type="match status" value="1"/>
</dbReference>
<evidence type="ECO:0000256" key="25">
    <source>
        <dbReference type="ARBA" id="ARBA00072040"/>
    </source>
</evidence>
<evidence type="ECO:0000256" key="23">
    <source>
        <dbReference type="ARBA" id="ARBA00054320"/>
    </source>
</evidence>
<dbReference type="InterPro" id="IPR017441">
    <property type="entry name" value="Protein_kinase_ATP_BS"/>
</dbReference>
<comment type="catalytic activity">
    <reaction evidence="21">
        <text>L-threonyl-[protein] + ATP = O-phospho-L-threonyl-[protein] + ADP + H(+)</text>
        <dbReference type="Rhea" id="RHEA:46608"/>
        <dbReference type="Rhea" id="RHEA-COMP:11060"/>
        <dbReference type="Rhea" id="RHEA-COMP:11605"/>
        <dbReference type="ChEBI" id="CHEBI:15378"/>
        <dbReference type="ChEBI" id="CHEBI:30013"/>
        <dbReference type="ChEBI" id="CHEBI:30616"/>
        <dbReference type="ChEBI" id="CHEBI:61977"/>
        <dbReference type="ChEBI" id="CHEBI:456216"/>
        <dbReference type="EC" id="2.7.11.1"/>
    </reaction>
</comment>
<evidence type="ECO:0000256" key="19">
    <source>
        <dbReference type="ARBA" id="ARBA00023170"/>
    </source>
</evidence>
<keyword evidence="18 27" id="KW-0472">Membrane</keyword>
<dbReference type="AlphaFoldDB" id="A0A8T0PJ26"/>
<evidence type="ECO:0000256" key="27">
    <source>
        <dbReference type="SAM" id="Phobius"/>
    </source>
</evidence>
<feature type="binding site" evidence="26">
    <location>
        <position position="777"/>
    </location>
    <ligand>
        <name>ATP</name>
        <dbReference type="ChEBI" id="CHEBI:30616"/>
    </ligand>
</feature>
<evidence type="ECO:0000256" key="4">
    <source>
        <dbReference type="ARBA" id="ARBA00008684"/>
    </source>
</evidence>
<gene>
    <name evidence="30" type="ORF">PVAP13_8KG196803</name>
</gene>
<dbReference type="SUPFAM" id="SSF56112">
    <property type="entry name" value="Protein kinase-like (PK-like)"/>
    <property type="match status" value="1"/>
</dbReference>
<dbReference type="Pfam" id="PF13855">
    <property type="entry name" value="LRR_8"/>
    <property type="match status" value="1"/>
</dbReference>
<dbReference type="InterPro" id="IPR000719">
    <property type="entry name" value="Prot_kinase_dom"/>
</dbReference>
<evidence type="ECO:0000256" key="22">
    <source>
        <dbReference type="ARBA" id="ARBA00048679"/>
    </source>
</evidence>
<evidence type="ECO:0000256" key="14">
    <source>
        <dbReference type="ARBA" id="ARBA00022741"/>
    </source>
</evidence>
<dbReference type="InterPro" id="IPR032675">
    <property type="entry name" value="LRR_dom_sf"/>
</dbReference>
<keyword evidence="16 26" id="KW-0067">ATP-binding</keyword>
<dbReference type="SMART" id="SM00369">
    <property type="entry name" value="LRR_TYP"/>
    <property type="match status" value="9"/>
</dbReference>
<evidence type="ECO:0000256" key="3">
    <source>
        <dbReference type="ARBA" id="ARBA00004479"/>
    </source>
</evidence>
<evidence type="ECO:0000259" key="29">
    <source>
        <dbReference type="PROSITE" id="PS50011"/>
    </source>
</evidence>
<evidence type="ECO:0000256" key="15">
    <source>
        <dbReference type="ARBA" id="ARBA00022777"/>
    </source>
</evidence>
<dbReference type="GO" id="GO:0005886">
    <property type="term" value="C:plasma membrane"/>
    <property type="evidence" value="ECO:0007669"/>
    <property type="project" value="UniProtKB-SubCell"/>
</dbReference>
<keyword evidence="13" id="KW-0677">Repeat</keyword>
<dbReference type="PROSITE" id="PS00108">
    <property type="entry name" value="PROTEIN_KINASE_ST"/>
    <property type="match status" value="1"/>
</dbReference>
<dbReference type="SMART" id="SM00220">
    <property type="entry name" value="S_TKc"/>
    <property type="match status" value="1"/>
</dbReference>
<proteinExistence type="inferred from homology"/>
<dbReference type="GO" id="GO:0005524">
    <property type="term" value="F:ATP binding"/>
    <property type="evidence" value="ECO:0007669"/>
    <property type="project" value="UniProtKB-UniRule"/>
</dbReference>
<evidence type="ECO:0000256" key="28">
    <source>
        <dbReference type="SAM" id="SignalP"/>
    </source>
</evidence>
<dbReference type="InterPro" id="IPR051809">
    <property type="entry name" value="Plant_receptor-like_S/T_kinase"/>
</dbReference>
<keyword evidence="12 28" id="KW-0732">Signal</keyword>
<organism evidence="30 31">
    <name type="scientific">Panicum virgatum</name>
    <name type="common">Blackwell switchgrass</name>
    <dbReference type="NCBI Taxonomy" id="38727"/>
    <lineage>
        <taxon>Eukaryota</taxon>
        <taxon>Viridiplantae</taxon>
        <taxon>Streptophyta</taxon>
        <taxon>Embryophyta</taxon>
        <taxon>Tracheophyta</taxon>
        <taxon>Spermatophyta</taxon>
        <taxon>Magnoliopsida</taxon>
        <taxon>Liliopsida</taxon>
        <taxon>Poales</taxon>
        <taxon>Poaceae</taxon>
        <taxon>PACMAD clade</taxon>
        <taxon>Panicoideae</taxon>
        <taxon>Panicodae</taxon>
        <taxon>Paniceae</taxon>
        <taxon>Panicinae</taxon>
        <taxon>Panicum</taxon>
        <taxon>Panicum sect. Hiantes</taxon>
    </lineage>
</organism>
<accession>A0A8T0PJ26</accession>
<dbReference type="FunFam" id="3.80.10.10:FF:000101">
    <property type="entry name" value="LRR receptor-like serine/threonine-protein kinase ERECTA"/>
    <property type="match status" value="1"/>
</dbReference>
<dbReference type="Proteomes" id="UP000823388">
    <property type="component" value="Chromosome 8K"/>
</dbReference>
<dbReference type="InterPro" id="IPR013210">
    <property type="entry name" value="LRR_N_plant-typ"/>
</dbReference>
<dbReference type="PANTHER" id="PTHR27008">
    <property type="entry name" value="OS04G0122200 PROTEIN"/>
    <property type="match status" value="1"/>
</dbReference>
<dbReference type="FunFam" id="3.80.10.10:FF:000095">
    <property type="entry name" value="LRR receptor-like serine/threonine-protein kinase GSO1"/>
    <property type="match status" value="1"/>
</dbReference>
<comment type="function">
    <text evidence="24">The processed protein kinase Xa21 chain released by protein cleavage after X.oryzae pv. oryzae protein Ax21 detection translocates into the nucleus where it can bind and regulate WRKY62, a transcription factor. Confers resistance to the bacterial pathogen X.oryzae pv. oryzae (Xoo).</text>
</comment>
<dbReference type="SUPFAM" id="SSF52058">
    <property type="entry name" value="L domain-like"/>
    <property type="match status" value="2"/>
</dbReference>
<dbReference type="Pfam" id="PF08263">
    <property type="entry name" value="LRRNT_2"/>
    <property type="match status" value="1"/>
</dbReference>
<comment type="caution">
    <text evidence="30">The sequence shown here is derived from an EMBL/GenBank/DDBJ whole genome shotgun (WGS) entry which is preliminary data.</text>
</comment>
<dbReference type="PROSITE" id="PS50011">
    <property type="entry name" value="PROTEIN_KINASE_DOM"/>
    <property type="match status" value="1"/>
</dbReference>
<evidence type="ECO:0000256" key="1">
    <source>
        <dbReference type="ARBA" id="ARBA00004162"/>
    </source>
</evidence>
<protein>
    <recommendedName>
        <fullName evidence="25">Receptor kinase-like protein Xa21</fullName>
        <ecNumber evidence="5">2.7.11.1</ecNumber>
    </recommendedName>
</protein>
<evidence type="ECO:0000256" key="6">
    <source>
        <dbReference type="ARBA" id="ARBA00022475"/>
    </source>
</evidence>
<feature type="transmembrane region" description="Helical" evidence="27">
    <location>
        <begin position="687"/>
        <end position="707"/>
    </location>
</feature>
<keyword evidence="6" id="KW-1003">Cell membrane</keyword>
<comment type="subcellular location">
    <subcellularLocation>
        <location evidence="1">Cell membrane</location>
        <topology evidence="1">Single-pass membrane protein</topology>
    </subcellularLocation>
    <subcellularLocation>
        <location evidence="2">Endoplasmic reticulum membrane</location>
        <topology evidence="2">Single-pass membrane protein</topology>
    </subcellularLocation>
    <subcellularLocation>
        <location evidence="3">Membrane</location>
        <topology evidence="3">Single-pass type I membrane protein</topology>
    </subcellularLocation>
</comment>
<dbReference type="EC" id="2.7.11.1" evidence="5"/>
<keyword evidence="14 26" id="KW-0547">Nucleotide-binding</keyword>
<dbReference type="Gene3D" id="3.80.10.10">
    <property type="entry name" value="Ribonuclease Inhibitor"/>
    <property type="match status" value="3"/>
</dbReference>
<dbReference type="InterPro" id="IPR001245">
    <property type="entry name" value="Ser-Thr/Tyr_kinase_cat_dom"/>
</dbReference>
<evidence type="ECO:0000313" key="31">
    <source>
        <dbReference type="Proteomes" id="UP000823388"/>
    </source>
</evidence>
<comment type="function">
    <text evidence="23">Receptor kinase that detects X.oryzae pv. oryzae protein Ax21 to promote innate immunity. Following X.oryzae pv. oryzae protein Ax21 detection, undergoes cleavage, releasing the processed protein kinase Xa21 chain.</text>
</comment>
<evidence type="ECO:0000256" key="11">
    <source>
        <dbReference type="ARBA" id="ARBA00022692"/>
    </source>
</evidence>
<dbReference type="GO" id="GO:0005789">
    <property type="term" value="C:endoplasmic reticulum membrane"/>
    <property type="evidence" value="ECO:0007669"/>
    <property type="project" value="UniProtKB-SubCell"/>
</dbReference>
<feature type="chain" id="PRO_5035767875" description="Receptor kinase-like protein Xa21" evidence="28">
    <location>
        <begin position="35"/>
        <end position="1059"/>
    </location>
</feature>
<evidence type="ECO:0000256" key="5">
    <source>
        <dbReference type="ARBA" id="ARBA00012513"/>
    </source>
</evidence>
<evidence type="ECO:0000256" key="16">
    <source>
        <dbReference type="ARBA" id="ARBA00022840"/>
    </source>
</evidence>
<keyword evidence="9" id="KW-0433">Leucine-rich repeat</keyword>
<feature type="signal peptide" evidence="28">
    <location>
        <begin position="1"/>
        <end position="34"/>
    </location>
</feature>
<evidence type="ECO:0000256" key="12">
    <source>
        <dbReference type="ARBA" id="ARBA00022729"/>
    </source>
</evidence>
<keyword evidence="17 27" id="KW-1133">Transmembrane helix</keyword>
<evidence type="ECO:0000256" key="24">
    <source>
        <dbReference type="ARBA" id="ARBA00056628"/>
    </source>
</evidence>
<keyword evidence="8" id="KW-0597">Phosphoprotein</keyword>
<evidence type="ECO:0000256" key="2">
    <source>
        <dbReference type="ARBA" id="ARBA00004389"/>
    </source>
</evidence>
<dbReference type="OrthoDB" id="676979at2759"/>
<evidence type="ECO:0000256" key="10">
    <source>
        <dbReference type="ARBA" id="ARBA00022679"/>
    </source>
</evidence>
<dbReference type="FunFam" id="1.10.510.10:FF:000358">
    <property type="entry name" value="Putative leucine-rich repeat receptor-like serine/threonine-protein kinase"/>
    <property type="match status" value="1"/>
</dbReference>
<reference evidence="30" key="1">
    <citation type="submission" date="2020-05" db="EMBL/GenBank/DDBJ databases">
        <title>WGS assembly of Panicum virgatum.</title>
        <authorList>
            <person name="Lovell J.T."/>
            <person name="Jenkins J."/>
            <person name="Shu S."/>
            <person name="Juenger T.E."/>
            <person name="Schmutz J."/>
        </authorList>
    </citation>
    <scope>NUCLEOTIDE SEQUENCE</scope>
    <source>
        <strain evidence="30">AP13</strain>
    </source>
</reference>
<evidence type="ECO:0000256" key="9">
    <source>
        <dbReference type="ARBA" id="ARBA00022614"/>
    </source>
</evidence>
<evidence type="ECO:0000256" key="21">
    <source>
        <dbReference type="ARBA" id="ARBA00047899"/>
    </source>
</evidence>
<dbReference type="FunFam" id="3.80.10.10:FF:000317">
    <property type="entry name" value="Inactive leucine-rich repeat receptor-like protein kinase"/>
    <property type="match status" value="1"/>
</dbReference>
<dbReference type="PROSITE" id="PS00107">
    <property type="entry name" value="PROTEIN_KINASE_ATP"/>
    <property type="match status" value="1"/>
</dbReference>
<keyword evidence="7" id="KW-0723">Serine/threonine-protein kinase</keyword>
<dbReference type="GO" id="GO:0004674">
    <property type="term" value="F:protein serine/threonine kinase activity"/>
    <property type="evidence" value="ECO:0007669"/>
    <property type="project" value="UniProtKB-KW"/>
</dbReference>
<dbReference type="EMBL" id="CM029051">
    <property type="protein sequence ID" value="KAG2561953.1"/>
    <property type="molecule type" value="Genomic_DNA"/>
</dbReference>
<dbReference type="Gene3D" id="1.10.510.10">
    <property type="entry name" value="Transferase(Phosphotransferase) domain 1"/>
    <property type="match status" value="1"/>
</dbReference>
<name>A0A8T0PJ26_PANVG</name>
<evidence type="ECO:0000256" key="13">
    <source>
        <dbReference type="ARBA" id="ARBA00022737"/>
    </source>
</evidence>
<evidence type="ECO:0000256" key="7">
    <source>
        <dbReference type="ARBA" id="ARBA00022527"/>
    </source>
</evidence>
<evidence type="ECO:0000256" key="20">
    <source>
        <dbReference type="ARBA" id="ARBA00023180"/>
    </source>
</evidence>
<feature type="domain" description="Protein kinase" evidence="29">
    <location>
        <begin position="744"/>
        <end position="1050"/>
    </location>
</feature>
<dbReference type="InterPro" id="IPR001611">
    <property type="entry name" value="Leu-rich_rpt"/>
</dbReference>
<dbReference type="InterPro" id="IPR011009">
    <property type="entry name" value="Kinase-like_dom_sf"/>
</dbReference>
<dbReference type="InterPro" id="IPR003591">
    <property type="entry name" value="Leu-rich_rpt_typical-subtyp"/>
</dbReference>
<keyword evidence="19" id="KW-0675">Receptor</keyword>
<dbReference type="Pfam" id="PF07714">
    <property type="entry name" value="PK_Tyr_Ser-Thr"/>
    <property type="match status" value="1"/>
</dbReference>
<keyword evidence="10" id="KW-0808">Transferase</keyword>
<sequence>MSTHKPTYAPSHFSLMGSVANILLFALLCLCSHARMNPPSRNSSPTSSDERALLSFKSMLLSAESGLLASWNTSIHFCAWPGVYCGRRHPERVVALRIGAFNLSGRLSPSLGNLSFLRELDLRDNQLMGEIPLELSRLGRLQFLNLSTNFLKGSIPSEISRCTNLMSLELSNNHLQGKIPASLGTMENLFILDLQENGLSGEIPQSLAGLPSLEFLFLYDNMLVGEIPPALGNLSSLLHLDLMQNMLSGAIPSSLGRLSSLSWLSLAYNNLSGTLPDSIWNISSLWGINIEQNVLSGTIPKNAFSKLHNLHTVSLDNNIFHGRLPASIGNASHVRLLQLGPNLFSGTVPPQIGRLRYLNRLLITDTSLEAKVARDWEFITSLTNCTRLWNLEFGSGKFAGILPSSVSNLSTSLRTLYLPYNTISGSIPEKVGDLINLQSLVLDNNSFTGTIPSSLGNLKNLQLLSVPNNKISGKIPLAVGNLTELISFDLSNNALIDQIPNTFQNMTKLLGLRLGRNYFTGTIPSGLFSIRTLSIVLDLSHNQLVGSLPEEIGNLINLVEFWADSNKFSGEIPSRLGECQLLRFLYLNSNLLNGVIPPLLGQLRGLQSLDLSTNNLSGQIPIFFGNFSMLNYLNLSFNRFEGEVPNTGAFANASLISIQGNGRLCGGIPDLHLPLCSLKLPKKNNKLLATTIIIPLVTILLILALLYKIRIWSTKRKLENPSTSSLPGHPMISYLQLEKATDGFSTTNLLGSGSFGFVYKGELDGQAGETINHVAVKLLKLQTPSALKSFTAECAALRNLRHRNLVKIITICSSIDARGNDFKAIVYDFMPNGNLESFLHPAINDPTEQRFLNLLERVTILLDVAYALDYLHCHGPTPVIHCDLKSSNVLLDADMVAHVGDFGLAKILCDGSSILHQSSSSIGFRGTIGYAAPEYGVGNMVSTQGDIYSYGILVLETVTGKRPTDKQFGQEWSLRDYVEISIQSRMKDAVDRRLLSLELQNENQRLDDSSYNRKVECVISLLRLGMSCSQESPSSRMTTGSIIKKLHVVKETLASERFQ</sequence>
<keyword evidence="11 27" id="KW-0812">Transmembrane</keyword>
<dbReference type="Pfam" id="PF00560">
    <property type="entry name" value="LRR_1"/>
    <property type="match status" value="7"/>
</dbReference>
<evidence type="ECO:0000313" key="30">
    <source>
        <dbReference type="EMBL" id="KAG2561953.1"/>
    </source>
</evidence>
<evidence type="ECO:0000256" key="26">
    <source>
        <dbReference type="PROSITE-ProRule" id="PRU10141"/>
    </source>
</evidence>
<evidence type="ECO:0000256" key="8">
    <source>
        <dbReference type="ARBA" id="ARBA00022553"/>
    </source>
</evidence>
<dbReference type="InterPro" id="IPR008271">
    <property type="entry name" value="Ser/Thr_kinase_AS"/>
</dbReference>
<comment type="similarity">
    <text evidence="4">Belongs to the protein kinase superfamily. Ser/Thr protein kinase family.</text>
</comment>
<keyword evidence="15" id="KW-0418">Kinase</keyword>
<keyword evidence="31" id="KW-1185">Reference proteome</keyword>
<evidence type="ECO:0000256" key="18">
    <source>
        <dbReference type="ARBA" id="ARBA00023136"/>
    </source>
</evidence>
<dbReference type="PANTHER" id="PTHR27008:SF490">
    <property type="entry name" value="OS11G0569300 PROTEIN"/>
    <property type="match status" value="1"/>
</dbReference>
<evidence type="ECO:0000256" key="17">
    <source>
        <dbReference type="ARBA" id="ARBA00022989"/>
    </source>
</evidence>
<comment type="catalytic activity">
    <reaction evidence="22">
        <text>L-seryl-[protein] + ATP = O-phospho-L-seryl-[protein] + ADP + H(+)</text>
        <dbReference type="Rhea" id="RHEA:17989"/>
        <dbReference type="Rhea" id="RHEA-COMP:9863"/>
        <dbReference type="Rhea" id="RHEA-COMP:11604"/>
        <dbReference type="ChEBI" id="CHEBI:15378"/>
        <dbReference type="ChEBI" id="CHEBI:29999"/>
        <dbReference type="ChEBI" id="CHEBI:30616"/>
        <dbReference type="ChEBI" id="CHEBI:83421"/>
        <dbReference type="ChEBI" id="CHEBI:456216"/>
        <dbReference type="EC" id="2.7.11.1"/>
    </reaction>
</comment>
<keyword evidence="20" id="KW-0325">Glycoprotein</keyword>